<dbReference type="EMBL" id="SNRW01021097">
    <property type="protein sequence ID" value="KAA6364893.1"/>
    <property type="molecule type" value="Genomic_DNA"/>
</dbReference>
<evidence type="ECO:0000313" key="2">
    <source>
        <dbReference type="Proteomes" id="UP000324800"/>
    </source>
</evidence>
<dbReference type="AlphaFoldDB" id="A0A5J4U3R1"/>
<gene>
    <name evidence="1" type="ORF">EZS28_039579</name>
</gene>
<protein>
    <submittedName>
        <fullName evidence="1">Uncharacterized protein</fullName>
    </submittedName>
</protein>
<evidence type="ECO:0000313" key="1">
    <source>
        <dbReference type="EMBL" id="KAA6364893.1"/>
    </source>
</evidence>
<dbReference type="Proteomes" id="UP000324800">
    <property type="component" value="Unassembled WGS sequence"/>
</dbReference>
<name>A0A5J4U3R1_9EUKA</name>
<reference evidence="1 2" key="1">
    <citation type="submission" date="2019-03" db="EMBL/GenBank/DDBJ databases">
        <title>Single cell metagenomics reveals metabolic interactions within the superorganism composed of flagellate Streblomastix strix and complex community of Bacteroidetes bacteria on its surface.</title>
        <authorList>
            <person name="Treitli S.C."/>
            <person name="Kolisko M."/>
            <person name="Husnik F."/>
            <person name="Keeling P."/>
            <person name="Hampl V."/>
        </authorList>
    </citation>
    <scope>NUCLEOTIDE SEQUENCE [LARGE SCALE GENOMIC DNA]</scope>
    <source>
        <strain evidence="1">ST1C</strain>
    </source>
</reference>
<comment type="caution">
    <text evidence="1">The sequence shown here is derived from an EMBL/GenBank/DDBJ whole genome shotgun (WGS) entry which is preliminary data.</text>
</comment>
<sequence length="67" mass="7883">MSKKGKRSKTTFKPNEYEQQLSKTTFTGLDELIKSNMERFKKQQAGGDYKAKMKAGAKFKTYNYQRY</sequence>
<proteinExistence type="predicted"/>
<organism evidence="1 2">
    <name type="scientific">Streblomastix strix</name>
    <dbReference type="NCBI Taxonomy" id="222440"/>
    <lineage>
        <taxon>Eukaryota</taxon>
        <taxon>Metamonada</taxon>
        <taxon>Preaxostyla</taxon>
        <taxon>Oxymonadida</taxon>
        <taxon>Streblomastigidae</taxon>
        <taxon>Streblomastix</taxon>
    </lineage>
</organism>
<accession>A0A5J4U3R1</accession>